<dbReference type="GO" id="GO:0008422">
    <property type="term" value="F:beta-glucosidase activity"/>
    <property type="evidence" value="ECO:0007669"/>
    <property type="project" value="UniProtKB-EC"/>
</dbReference>
<dbReference type="Gene3D" id="2.60.40.10">
    <property type="entry name" value="Immunoglobulins"/>
    <property type="match status" value="1"/>
</dbReference>
<dbReference type="GeneID" id="17258784"/>
<dbReference type="KEGG" id="ehx:EMIHUDRAFT_104185"/>
<dbReference type="EnsemblProtists" id="EOD12685">
    <property type="protein sequence ID" value="EOD12685"/>
    <property type="gene ID" value="EMIHUDRAFT_104185"/>
</dbReference>
<evidence type="ECO:0000256" key="10">
    <source>
        <dbReference type="ARBA" id="ARBA00039579"/>
    </source>
</evidence>
<dbReference type="InterPro" id="IPR001764">
    <property type="entry name" value="Glyco_hydro_3_N"/>
</dbReference>
<reference evidence="17" key="1">
    <citation type="journal article" date="2013" name="Nature">
        <title>Pan genome of the phytoplankton Emiliania underpins its global distribution.</title>
        <authorList>
            <person name="Read B.A."/>
            <person name="Kegel J."/>
            <person name="Klute M.J."/>
            <person name="Kuo A."/>
            <person name="Lefebvre S.C."/>
            <person name="Maumus F."/>
            <person name="Mayer C."/>
            <person name="Miller J."/>
            <person name="Monier A."/>
            <person name="Salamov A."/>
            <person name="Young J."/>
            <person name="Aguilar M."/>
            <person name="Claverie J.M."/>
            <person name="Frickenhaus S."/>
            <person name="Gonzalez K."/>
            <person name="Herman E.K."/>
            <person name="Lin Y.C."/>
            <person name="Napier J."/>
            <person name="Ogata H."/>
            <person name="Sarno A.F."/>
            <person name="Shmutz J."/>
            <person name="Schroeder D."/>
            <person name="de Vargas C."/>
            <person name="Verret F."/>
            <person name="von Dassow P."/>
            <person name="Valentin K."/>
            <person name="Van de Peer Y."/>
            <person name="Wheeler G."/>
            <person name="Dacks J.B."/>
            <person name="Delwiche C.F."/>
            <person name="Dyhrman S.T."/>
            <person name="Glockner G."/>
            <person name="John U."/>
            <person name="Richards T."/>
            <person name="Worden A.Z."/>
            <person name="Zhang X."/>
            <person name="Grigoriev I.V."/>
            <person name="Allen A.E."/>
            <person name="Bidle K."/>
            <person name="Borodovsky M."/>
            <person name="Bowler C."/>
            <person name="Brownlee C."/>
            <person name="Cock J.M."/>
            <person name="Elias M."/>
            <person name="Gladyshev V.N."/>
            <person name="Groth M."/>
            <person name="Guda C."/>
            <person name="Hadaegh A."/>
            <person name="Iglesias-Rodriguez M.D."/>
            <person name="Jenkins J."/>
            <person name="Jones B.M."/>
            <person name="Lawson T."/>
            <person name="Leese F."/>
            <person name="Lindquist E."/>
            <person name="Lobanov A."/>
            <person name="Lomsadze A."/>
            <person name="Malik S.B."/>
            <person name="Marsh M.E."/>
            <person name="Mackinder L."/>
            <person name="Mock T."/>
            <person name="Mueller-Roeber B."/>
            <person name="Pagarete A."/>
            <person name="Parker M."/>
            <person name="Probert I."/>
            <person name="Quesneville H."/>
            <person name="Raines C."/>
            <person name="Rensing S.A."/>
            <person name="Riano-Pachon D.M."/>
            <person name="Richier S."/>
            <person name="Rokitta S."/>
            <person name="Shiraiwa Y."/>
            <person name="Soanes D.M."/>
            <person name="van der Giezen M."/>
            <person name="Wahlund T.M."/>
            <person name="Williams B."/>
            <person name="Wilson W."/>
            <person name="Wolfe G."/>
            <person name="Wurch L.L."/>
        </authorList>
    </citation>
    <scope>NUCLEOTIDE SEQUENCE</scope>
</reference>
<comment type="similarity">
    <text evidence="3">Belongs to the glycosyl hydrolase 3 family.</text>
</comment>
<sequence>MIASAAFAFSGGDRPWMSTADTPAQRAATLVQHMTLAEKIQLTHGSCGGYVGNVCGIGRLGVPAIKMNDGPQGFRDNAHPGSSTAWPCSLAIGATFDRSAAEAWGAAMGDEFFRKGANVQLGPGVCLARVPRNGRNFEYISGEDPHLGYEMVQPAVRGIQGAGVVANAKHWANNNQETEDRTSADLEETDRTSVDEEVDERTQFELYYPPFEGAIAAGVGSAVCSSCENPETLQRDLKERLGFRGWVMSDWGATHSMSLAQGLYRLDQEMPGADFMNAAAIEAALASGEVDASRIDDAALRILTPLFGVGAFDINNTNTQRNNAHTALARSLAARSVVLLKNNGVLPLDRTTPLRVALFGKTARAPVVGGGGSGAVAEGPQEYADGLADVLFGDVNPSAHLPLTLPRAENEVGFTDAMWPGVGDKQRVASYSEGLLVGYRWYNAHNATPAFPFGHGLSYTTFALAGLRASPTRVTVTVTNTGRRPGAAAPQLYLTFPPSAGEPPGQLRGFAQAQLEPGESAEVRFPLRARDMSVWNATTHAWQLVHGSFGVAVGLSSRDAAALRGAFRSP</sequence>
<dbReference type="InterPro" id="IPR036881">
    <property type="entry name" value="Glyco_hydro_3_C_sf"/>
</dbReference>
<comment type="function">
    <text evidence="9">Beta-glucosidases are one of a number of cellulolytic enzymes involved in the degradation of cellulosic biomass. Catalyzes the last step releasing glucose from the inhibitory cellobiose.</text>
</comment>
<protein>
    <recommendedName>
        <fullName evidence="10">Probable beta-glucosidase G</fullName>
        <ecNumber evidence="4">3.2.1.21</ecNumber>
    </recommendedName>
    <alternativeName>
        <fullName evidence="11">Beta-D-glucoside glucohydrolase G</fullName>
    </alternativeName>
    <alternativeName>
        <fullName evidence="12">Cellobiase G</fullName>
    </alternativeName>
    <alternativeName>
        <fullName evidence="13">Gentiobiase G</fullName>
    </alternativeName>
</protein>
<dbReference type="Gene3D" id="3.20.20.300">
    <property type="entry name" value="Glycoside hydrolase, family 3, N-terminal domain"/>
    <property type="match status" value="1"/>
</dbReference>
<evidence type="ECO:0000256" key="13">
    <source>
        <dbReference type="ARBA" id="ARBA00041808"/>
    </source>
</evidence>
<dbReference type="PRINTS" id="PR00133">
    <property type="entry name" value="GLHYDRLASE3"/>
</dbReference>
<comment type="subcellular location">
    <subcellularLocation>
        <location evidence="2">Secreted</location>
    </subcellularLocation>
</comment>
<evidence type="ECO:0000256" key="2">
    <source>
        <dbReference type="ARBA" id="ARBA00004613"/>
    </source>
</evidence>
<dbReference type="PANTHER" id="PTHR42715">
    <property type="entry name" value="BETA-GLUCOSIDASE"/>
    <property type="match status" value="1"/>
</dbReference>
<dbReference type="SMART" id="SM01217">
    <property type="entry name" value="Fn3_like"/>
    <property type="match status" value="1"/>
</dbReference>
<evidence type="ECO:0000259" key="15">
    <source>
        <dbReference type="SMART" id="SM01217"/>
    </source>
</evidence>
<dbReference type="HOGENOM" id="CLU_004542_4_2_1"/>
<evidence type="ECO:0000256" key="5">
    <source>
        <dbReference type="ARBA" id="ARBA00022525"/>
    </source>
</evidence>
<evidence type="ECO:0000313" key="17">
    <source>
        <dbReference type="Proteomes" id="UP000013827"/>
    </source>
</evidence>
<feature type="compositionally biased region" description="Basic and acidic residues" evidence="14">
    <location>
        <begin position="178"/>
        <end position="194"/>
    </location>
</feature>
<dbReference type="SUPFAM" id="SSF51445">
    <property type="entry name" value="(Trans)glycosidases"/>
    <property type="match status" value="1"/>
</dbReference>
<dbReference type="eggNOG" id="ENOG502QR4D">
    <property type="taxonomic scope" value="Eukaryota"/>
</dbReference>
<dbReference type="InterPro" id="IPR013783">
    <property type="entry name" value="Ig-like_fold"/>
</dbReference>
<organism evidence="16 17">
    <name type="scientific">Emiliania huxleyi (strain CCMP1516)</name>
    <dbReference type="NCBI Taxonomy" id="280463"/>
    <lineage>
        <taxon>Eukaryota</taxon>
        <taxon>Haptista</taxon>
        <taxon>Haptophyta</taxon>
        <taxon>Prymnesiophyceae</taxon>
        <taxon>Isochrysidales</taxon>
        <taxon>Noelaerhabdaceae</taxon>
        <taxon>Emiliania</taxon>
    </lineage>
</organism>
<keyword evidence="6" id="KW-0732">Signal</keyword>
<dbReference type="EC" id="3.2.1.21" evidence="4"/>
<evidence type="ECO:0000256" key="11">
    <source>
        <dbReference type="ARBA" id="ARBA00041276"/>
    </source>
</evidence>
<dbReference type="PANTHER" id="PTHR42715:SF12">
    <property type="entry name" value="BETA-GLUCOSIDASE G-RELATED"/>
    <property type="match status" value="1"/>
</dbReference>
<dbReference type="STRING" id="2903.R1DDR1"/>
<proteinExistence type="inferred from homology"/>
<dbReference type="Pfam" id="PF14310">
    <property type="entry name" value="Fn3-like"/>
    <property type="match status" value="1"/>
</dbReference>
<dbReference type="InterPro" id="IPR050288">
    <property type="entry name" value="Cellulose_deg_GH3"/>
</dbReference>
<evidence type="ECO:0000313" key="16">
    <source>
        <dbReference type="EnsemblProtists" id="EOD12685"/>
    </source>
</evidence>
<accession>A0A0D3IN50</accession>
<dbReference type="Pfam" id="PF00933">
    <property type="entry name" value="Glyco_hydro_3"/>
    <property type="match status" value="1"/>
</dbReference>
<name>A0A0D3IN50_EMIH1</name>
<dbReference type="Pfam" id="PF01915">
    <property type="entry name" value="Glyco_hydro_3_C"/>
    <property type="match status" value="1"/>
</dbReference>
<keyword evidence="5" id="KW-0964">Secreted</keyword>
<evidence type="ECO:0000256" key="9">
    <source>
        <dbReference type="ARBA" id="ARBA00024983"/>
    </source>
</evidence>
<evidence type="ECO:0000256" key="4">
    <source>
        <dbReference type="ARBA" id="ARBA00012744"/>
    </source>
</evidence>
<dbReference type="OMA" id="PFGGRNW"/>
<dbReference type="InterPro" id="IPR017853">
    <property type="entry name" value="GH"/>
</dbReference>
<dbReference type="GO" id="GO:0005576">
    <property type="term" value="C:extracellular region"/>
    <property type="evidence" value="ECO:0007669"/>
    <property type="project" value="UniProtKB-SubCell"/>
</dbReference>
<dbReference type="Gene3D" id="3.40.50.1700">
    <property type="entry name" value="Glycoside hydrolase family 3 C-terminal domain"/>
    <property type="match status" value="2"/>
</dbReference>
<dbReference type="InterPro" id="IPR026891">
    <property type="entry name" value="Fn3-like"/>
</dbReference>
<feature type="domain" description="Fibronectin type III-like" evidence="15">
    <location>
        <begin position="488"/>
        <end position="557"/>
    </location>
</feature>
<evidence type="ECO:0000256" key="6">
    <source>
        <dbReference type="ARBA" id="ARBA00022729"/>
    </source>
</evidence>
<keyword evidence="8" id="KW-0326">Glycosidase</keyword>
<feature type="region of interest" description="Disordered" evidence="14">
    <location>
        <begin position="174"/>
        <end position="196"/>
    </location>
</feature>
<dbReference type="RefSeq" id="XP_005765114.1">
    <property type="nucleotide sequence ID" value="XM_005765057.1"/>
</dbReference>
<evidence type="ECO:0000256" key="12">
    <source>
        <dbReference type="ARBA" id="ARBA00041601"/>
    </source>
</evidence>
<evidence type="ECO:0000256" key="8">
    <source>
        <dbReference type="ARBA" id="ARBA00023295"/>
    </source>
</evidence>
<comment type="catalytic activity">
    <reaction evidence="1">
        <text>Hydrolysis of terminal, non-reducing beta-D-glucosyl residues with release of beta-D-glucose.</text>
        <dbReference type="EC" id="3.2.1.21"/>
    </reaction>
</comment>
<dbReference type="GO" id="GO:0009251">
    <property type="term" value="P:glucan catabolic process"/>
    <property type="evidence" value="ECO:0007669"/>
    <property type="project" value="TreeGrafter"/>
</dbReference>
<dbReference type="PaxDb" id="2903-EOD12685"/>
<evidence type="ECO:0000256" key="3">
    <source>
        <dbReference type="ARBA" id="ARBA00005336"/>
    </source>
</evidence>
<dbReference type="SUPFAM" id="SSF52279">
    <property type="entry name" value="Beta-D-glucan exohydrolase, C-terminal domain"/>
    <property type="match status" value="1"/>
</dbReference>
<dbReference type="AlphaFoldDB" id="A0A0D3IN50"/>
<keyword evidence="17" id="KW-1185">Reference proteome</keyword>
<dbReference type="InterPro" id="IPR036962">
    <property type="entry name" value="Glyco_hydro_3_N_sf"/>
</dbReference>
<evidence type="ECO:0000256" key="7">
    <source>
        <dbReference type="ARBA" id="ARBA00022801"/>
    </source>
</evidence>
<dbReference type="Proteomes" id="UP000013827">
    <property type="component" value="Unassembled WGS sequence"/>
</dbReference>
<reference evidence="16" key="2">
    <citation type="submission" date="2024-10" db="UniProtKB">
        <authorList>
            <consortium name="EnsemblProtists"/>
        </authorList>
    </citation>
    <scope>IDENTIFICATION</scope>
</reference>
<dbReference type="InterPro" id="IPR002772">
    <property type="entry name" value="Glyco_hydro_3_C"/>
</dbReference>
<evidence type="ECO:0000256" key="1">
    <source>
        <dbReference type="ARBA" id="ARBA00000448"/>
    </source>
</evidence>
<evidence type="ECO:0000256" key="14">
    <source>
        <dbReference type="SAM" id="MobiDB-lite"/>
    </source>
</evidence>
<keyword evidence="7" id="KW-0378">Hydrolase</keyword>